<feature type="binding site" evidence="12">
    <location>
        <position position="83"/>
    </location>
    <ligand>
        <name>[4Fe-4S] cluster</name>
        <dbReference type="ChEBI" id="CHEBI:49883"/>
        <label>2</label>
    </ligand>
</feature>
<organism evidence="14 15">
    <name type="scientific">Nitrospira defluvii</name>
    <dbReference type="NCBI Taxonomy" id="330214"/>
    <lineage>
        <taxon>Bacteria</taxon>
        <taxon>Pseudomonadati</taxon>
        <taxon>Nitrospirota</taxon>
        <taxon>Nitrospiria</taxon>
        <taxon>Nitrospirales</taxon>
        <taxon>Nitrospiraceae</taxon>
        <taxon>Nitrospira</taxon>
    </lineage>
</organism>
<feature type="binding site" evidence="12">
    <location>
        <position position="73"/>
    </location>
    <ligand>
        <name>[4Fe-4S] cluster</name>
        <dbReference type="ChEBI" id="CHEBI:49883"/>
        <label>1</label>
    </ligand>
</feature>
<feature type="binding site" evidence="12">
    <location>
        <position position="117"/>
    </location>
    <ligand>
        <name>[4Fe-4S] cluster</name>
        <dbReference type="ChEBI" id="CHEBI:49883"/>
        <label>2</label>
    </ligand>
</feature>
<dbReference type="AlphaFoldDB" id="D8P9V4"/>
<dbReference type="HOGENOM" id="CLU_067218_4_3_0"/>
<feature type="domain" description="4Fe-4S ferredoxin-type" evidence="13">
    <location>
        <begin position="62"/>
        <end position="93"/>
    </location>
</feature>
<dbReference type="InterPro" id="IPR010226">
    <property type="entry name" value="NADH_quinone_OxRdtase_chainI"/>
</dbReference>
<evidence type="ECO:0000256" key="7">
    <source>
        <dbReference type="ARBA" id="ARBA00023004"/>
    </source>
</evidence>
<feature type="domain" description="4Fe-4S ferredoxin-type" evidence="13">
    <location>
        <begin position="105"/>
        <end position="134"/>
    </location>
</feature>
<dbReference type="InterPro" id="IPR017900">
    <property type="entry name" value="4Fe4S_Fe_S_CS"/>
</dbReference>
<evidence type="ECO:0000256" key="6">
    <source>
        <dbReference type="ARBA" id="ARBA00022967"/>
    </source>
</evidence>
<dbReference type="GO" id="GO:0050136">
    <property type="term" value="F:NADH dehydrogenase (quinone) (non-electrogenic) activity"/>
    <property type="evidence" value="ECO:0007669"/>
    <property type="project" value="UniProtKB-UniRule"/>
</dbReference>
<dbReference type="Pfam" id="PF12838">
    <property type="entry name" value="Fer4_7"/>
    <property type="match status" value="1"/>
</dbReference>
<dbReference type="GO" id="GO:0005506">
    <property type="term" value="F:iron ion binding"/>
    <property type="evidence" value="ECO:0007669"/>
    <property type="project" value="UniProtKB-UniRule"/>
</dbReference>
<dbReference type="Proteomes" id="UP000001660">
    <property type="component" value="Chromosome"/>
</dbReference>
<feature type="binding site" evidence="12">
    <location>
        <position position="114"/>
    </location>
    <ligand>
        <name>[4Fe-4S] cluster</name>
        <dbReference type="ChEBI" id="CHEBI:49883"/>
        <label>2</label>
    </ligand>
</feature>
<dbReference type="PANTHER" id="PTHR10849:SF24">
    <property type="entry name" value="NADH-QUINONE OXIDOREDUCTASE SUBUNIT I 2"/>
    <property type="match status" value="1"/>
</dbReference>
<keyword evidence="11 12" id="KW-0472">Membrane</keyword>
<comment type="similarity">
    <text evidence="12">Belongs to the complex I 23 kDa subunit family.</text>
</comment>
<comment type="function">
    <text evidence="12">NDH-1 shuttles electrons from NADH, via FMN and iron-sulfur (Fe-S) centers, to quinones in the respiratory chain. The immediate electron acceptor for the enzyme in this species is believed to be ubiquinone. Couples the redox reaction to proton translocation (for every two electrons transferred, four hydrogen ions are translocated across the cytoplasmic membrane), and thus conserves the redox energy in a proton gradient.</text>
</comment>
<dbReference type="SUPFAM" id="SSF54862">
    <property type="entry name" value="4Fe-4S ferredoxins"/>
    <property type="match status" value="1"/>
</dbReference>
<feature type="binding site" evidence="12">
    <location>
        <position position="76"/>
    </location>
    <ligand>
        <name>[4Fe-4S] cluster</name>
        <dbReference type="ChEBI" id="CHEBI:49883"/>
        <label>1</label>
    </ligand>
</feature>
<keyword evidence="14" id="KW-0560">Oxidoreductase</keyword>
<evidence type="ECO:0000256" key="8">
    <source>
        <dbReference type="ARBA" id="ARBA00023014"/>
    </source>
</evidence>
<dbReference type="NCBIfam" id="NF004538">
    <property type="entry name" value="PRK05888.1-4"/>
    <property type="match status" value="1"/>
</dbReference>
<name>D8P9V4_9BACT</name>
<evidence type="ECO:0000256" key="12">
    <source>
        <dbReference type="HAMAP-Rule" id="MF_01351"/>
    </source>
</evidence>
<keyword evidence="15" id="KW-1185">Reference proteome</keyword>
<dbReference type="HAMAP" id="MF_01351">
    <property type="entry name" value="NDH1_NuoI"/>
    <property type="match status" value="1"/>
</dbReference>
<dbReference type="eggNOG" id="COG1143">
    <property type="taxonomic scope" value="Bacteria"/>
</dbReference>
<reference evidence="14 15" key="1">
    <citation type="journal article" date="2010" name="Proc. Natl. Acad. Sci. U.S.A.">
        <title>A Nitrospira metagenome illuminates the physiology and evolution of globally important nitrite-oxidizing bacteria.</title>
        <authorList>
            <person name="Lucker S."/>
            <person name="Wagner M."/>
            <person name="Maixner F."/>
            <person name="Pelletier E."/>
            <person name="Koch H."/>
            <person name="Vacherie B."/>
            <person name="Rattei T."/>
            <person name="Sinninghe Damste J."/>
            <person name="Spieck E."/>
            <person name="Le Paslier D."/>
            <person name="Daims H."/>
        </authorList>
    </citation>
    <scope>NUCLEOTIDE SEQUENCE [LARGE SCALE GENOMIC DNA]</scope>
</reference>
<evidence type="ECO:0000313" key="15">
    <source>
        <dbReference type="Proteomes" id="UP000001660"/>
    </source>
</evidence>
<evidence type="ECO:0000256" key="11">
    <source>
        <dbReference type="ARBA" id="ARBA00023136"/>
    </source>
</evidence>
<gene>
    <name evidence="12 14" type="primary">nuoI</name>
    <name evidence="14" type="ORF">NIDE0231</name>
</gene>
<dbReference type="GO" id="GO:0048038">
    <property type="term" value="F:quinone binding"/>
    <property type="evidence" value="ECO:0007669"/>
    <property type="project" value="UniProtKB-KW"/>
</dbReference>
<dbReference type="GO" id="GO:0005886">
    <property type="term" value="C:plasma membrane"/>
    <property type="evidence" value="ECO:0007669"/>
    <property type="project" value="UniProtKB-SubCell"/>
</dbReference>
<comment type="catalytic activity">
    <reaction evidence="12">
        <text>a quinone + NADH + 5 H(+)(in) = a quinol + NAD(+) + 4 H(+)(out)</text>
        <dbReference type="Rhea" id="RHEA:57888"/>
        <dbReference type="ChEBI" id="CHEBI:15378"/>
        <dbReference type="ChEBI" id="CHEBI:24646"/>
        <dbReference type="ChEBI" id="CHEBI:57540"/>
        <dbReference type="ChEBI" id="CHEBI:57945"/>
        <dbReference type="ChEBI" id="CHEBI:132124"/>
    </reaction>
</comment>
<proteinExistence type="inferred from homology"/>
<sequence length="202" mass="23530">MSTEVVGMSVGALTKKILQAALFYEIWDAMKVTFKHMFHRPITFQYPREQRTIPDGHRGALGLLRYGDGRDRCVGCDLCEAACPSRCIKVISQEDPERPLQRFASEFYIDITKCVFCGYCVEACPVNALAMTKMYEYSTHDKRTLLFDKKRLYEVGERHLEDAKKYLYAHNQEKNSDESREYRYYFPQSVLKPTQSQPKHLS</sequence>
<evidence type="ECO:0000256" key="10">
    <source>
        <dbReference type="ARBA" id="ARBA00023075"/>
    </source>
</evidence>
<feature type="binding site" evidence="12">
    <location>
        <position position="124"/>
    </location>
    <ligand>
        <name>[4Fe-4S] cluster</name>
        <dbReference type="ChEBI" id="CHEBI:49883"/>
        <label>1</label>
    </ligand>
</feature>
<comment type="cofactor">
    <cofactor evidence="12">
        <name>[4Fe-4S] cluster</name>
        <dbReference type="ChEBI" id="CHEBI:49883"/>
    </cofactor>
    <text evidence="12">Binds 2 [4Fe-4S] clusters per subunit.</text>
</comment>
<comment type="subunit">
    <text evidence="12">NDH-1 is composed of 14 different subunits. Subunits NuoA, H, J, K, L, M, N constitute the membrane sector of the complex.</text>
</comment>
<evidence type="ECO:0000256" key="4">
    <source>
        <dbReference type="ARBA" id="ARBA00022723"/>
    </source>
</evidence>
<evidence type="ECO:0000256" key="9">
    <source>
        <dbReference type="ARBA" id="ARBA00023027"/>
    </source>
</evidence>
<comment type="subcellular location">
    <subcellularLocation>
        <location evidence="12">Cell membrane</location>
        <topology evidence="12">Peripheral membrane protein</topology>
    </subcellularLocation>
</comment>
<dbReference type="OrthoDB" id="9808559at2"/>
<evidence type="ECO:0000256" key="5">
    <source>
        <dbReference type="ARBA" id="ARBA00022737"/>
    </source>
</evidence>
<dbReference type="EMBL" id="FP929003">
    <property type="protein sequence ID" value="CBK40013.1"/>
    <property type="molecule type" value="Genomic_DNA"/>
</dbReference>
<feature type="binding site" evidence="12">
    <location>
        <position position="79"/>
    </location>
    <ligand>
        <name>[4Fe-4S] cluster</name>
        <dbReference type="ChEBI" id="CHEBI:49883"/>
        <label>1</label>
    </ligand>
</feature>
<keyword evidence="2 12" id="KW-0004">4Fe-4S</keyword>
<dbReference type="GO" id="GO:0051539">
    <property type="term" value="F:4 iron, 4 sulfur cluster binding"/>
    <property type="evidence" value="ECO:0007669"/>
    <property type="project" value="UniProtKB-KW"/>
</dbReference>
<protein>
    <recommendedName>
        <fullName evidence="12">NADH-quinone oxidoreductase subunit I</fullName>
        <ecNumber evidence="12">7.1.1.-</ecNumber>
    </recommendedName>
    <alternativeName>
        <fullName evidence="12">NADH dehydrogenase I subunit I</fullName>
    </alternativeName>
    <alternativeName>
        <fullName evidence="12">NDH-1 subunit I</fullName>
    </alternativeName>
</protein>
<dbReference type="PANTHER" id="PTHR10849">
    <property type="entry name" value="NADH DEHYDROGENASE UBIQUINONE IRON-SULFUR PROTEIN 8, MITOCHONDRIAL"/>
    <property type="match status" value="1"/>
</dbReference>
<evidence type="ECO:0000313" key="14">
    <source>
        <dbReference type="EMBL" id="CBK40013.1"/>
    </source>
</evidence>
<keyword evidence="1 12" id="KW-1003">Cell membrane</keyword>
<dbReference type="Gene3D" id="3.30.70.3270">
    <property type="match status" value="1"/>
</dbReference>
<accession>D8P9V4</accession>
<keyword evidence="6 12" id="KW-1278">Translocase</keyword>
<keyword evidence="7 12" id="KW-0408">Iron</keyword>
<keyword evidence="10 12" id="KW-0830">Ubiquinone</keyword>
<keyword evidence="9 12" id="KW-0520">NAD</keyword>
<dbReference type="EC" id="7.1.1.-" evidence="12"/>
<evidence type="ECO:0000256" key="3">
    <source>
        <dbReference type="ARBA" id="ARBA00022719"/>
    </source>
</evidence>
<evidence type="ECO:0000256" key="1">
    <source>
        <dbReference type="ARBA" id="ARBA00022475"/>
    </source>
</evidence>
<feature type="binding site" evidence="12">
    <location>
        <position position="120"/>
    </location>
    <ligand>
        <name>[4Fe-4S] cluster</name>
        <dbReference type="ChEBI" id="CHEBI:49883"/>
        <label>2</label>
    </ligand>
</feature>
<keyword evidence="5" id="KW-0677">Repeat</keyword>
<keyword evidence="4 12" id="KW-0479">Metal-binding</keyword>
<evidence type="ECO:0000256" key="2">
    <source>
        <dbReference type="ARBA" id="ARBA00022485"/>
    </source>
</evidence>
<dbReference type="NCBIfam" id="TIGR01971">
    <property type="entry name" value="NuoI"/>
    <property type="match status" value="1"/>
</dbReference>
<dbReference type="KEGG" id="nde:NIDE0231"/>
<keyword evidence="3 12" id="KW-0874">Quinone</keyword>
<keyword evidence="8 12" id="KW-0411">Iron-sulfur</keyword>
<dbReference type="STRING" id="330214.NIDE0231"/>
<dbReference type="InterPro" id="IPR017896">
    <property type="entry name" value="4Fe4S_Fe-S-bd"/>
</dbReference>
<evidence type="ECO:0000259" key="13">
    <source>
        <dbReference type="PROSITE" id="PS51379"/>
    </source>
</evidence>
<dbReference type="PROSITE" id="PS51379">
    <property type="entry name" value="4FE4S_FER_2"/>
    <property type="match status" value="2"/>
</dbReference>
<dbReference type="PROSITE" id="PS00198">
    <property type="entry name" value="4FE4S_FER_1"/>
    <property type="match status" value="1"/>
</dbReference>